<feature type="region of interest" description="Disordered" evidence="1">
    <location>
        <begin position="76"/>
        <end position="101"/>
    </location>
</feature>
<feature type="transmembrane region" description="Helical" evidence="2">
    <location>
        <begin position="20"/>
        <end position="40"/>
    </location>
</feature>
<evidence type="ECO:0000313" key="4">
    <source>
        <dbReference type="Proteomes" id="UP000016666"/>
    </source>
</evidence>
<accession>A0A493SUK1</accession>
<reference evidence="3" key="3">
    <citation type="submission" date="2025-09" db="UniProtKB">
        <authorList>
            <consortium name="Ensembl"/>
        </authorList>
    </citation>
    <scope>IDENTIFICATION</scope>
</reference>
<keyword evidence="2" id="KW-0812">Transmembrane</keyword>
<keyword evidence="2" id="KW-1133">Transmembrane helix</keyword>
<reference evidence="4" key="1">
    <citation type="submission" date="2017-10" db="EMBL/GenBank/DDBJ databases">
        <title>A new Pekin duck reference genome.</title>
        <authorList>
            <person name="Hou Z.-C."/>
            <person name="Zhou Z.-K."/>
            <person name="Zhu F."/>
            <person name="Hou S.-S."/>
        </authorList>
    </citation>
    <scope>NUCLEOTIDE SEQUENCE [LARGE SCALE GENOMIC DNA]</scope>
</reference>
<sequence length="101" mass="10531">VVLGRFGGIWVRDLGFGPLWGRFGILCLWVHFGSILGRFMTNLGQFGSNMGSISRILPLWVHFGLRAPPAVLAPPPLLPPPPPSRPAPAAAGPASAASGPA</sequence>
<reference evidence="3" key="2">
    <citation type="submission" date="2025-08" db="UniProtKB">
        <authorList>
            <consortium name="Ensembl"/>
        </authorList>
    </citation>
    <scope>IDENTIFICATION</scope>
</reference>
<evidence type="ECO:0000256" key="1">
    <source>
        <dbReference type="SAM" id="MobiDB-lite"/>
    </source>
</evidence>
<evidence type="ECO:0000313" key="3">
    <source>
        <dbReference type="Ensembl" id="ENSAPLP00000017160.1"/>
    </source>
</evidence>
<dbReference type="AlphaFoldDB" id="A0A493SUK1"/>
<organism evidence="3 4">
    <name type="scientific">Anas platyrhynchos platyrhynchos</name>
    <name type="common">Northern mallard</name>
    <dbReference type="NCBI Taxonomy" id="8840"/>
    <lineage>
        <taxon>Eukaryota</taxon>
        <taxon>Metazoa</taxon>
        <taxon>Chordata</taxon>
        <taxon>Craniata</taxon>
        <taxon>Vertebrata</taxon>
        <taxon>Euteleostomi</taxon>
        <taxon>Archelosauria</taxon>
        <taxon>Archosauria</taxon>
        <taxon>Dinosauria</taxon>
        <taxon>Saurischia</taxon>
        <taxon>Theropoda</taxon>
        <taxon>Coelurosauria</taxon>
        <taxon>Aves</taxon>
        <taxon>Neognathae</taxon>
        <taxon>Galloanserae</taxon>
        <taxon>Anseriformes</taxon>
        <taxon>Anatidae</taxon>
        <taxon>Anatinae</taxon>
        <taxon>Anas</taxon>
    </lineage>
</organism>
<dbReference type="Proteomes" id="UP000016666">
    <property type="component" value="Unassembled WGS sequence"/>
</dbReference>
<feature type="compositionally biased region" description="Pro residues" evidence="1">
    <location>
        <begin position="76"/>
        <end position="86"/>
    </location>
</feature>
<evidence type="ECO:0000256" key="2">
    <source>
        <dbReference type="SAM" id="Phobius"/>
    </source>
</evidence>
<protein>
    <submittedName>
        <fullName evidence="3">Uncharacterized protein</fullName>
    </submittedName>
</protein>
<keyword evidence="2" id="KW-0472">Membrane</keyword>
<proteinExistence type="predicted"/>
<feature type="compositionally biased region" description="Low complexity" evidence="1">
    <location>
        <begin position="87"/>
        <end position="101"/>
    </location>
</feature>
<name>A0A493SUK1_ANAPP</name>
<dbReference type="Ensembl" id="ENSAPLT00000029102.1">
    <property type="protein sequence ID" value="ENSAPLP00000017160.1"/>
    <property type="gene ID" value="ENSAPLG00000019462.1"/>
</dbReference>
<keyword evidence="4" id="KW-1185">Reference proteome</keyword>